<dbReference type="GO" id="GO:0080043">
    <property type="term" value="F:quercetin 3-O-glucosyltransferase activity"/>
    <property type="evidence" value="ECO:0007669"/>
    <property type="project" value="TreeGrafter"/>
</dbReference>
<comment type="similarity">
    <text evidence="1">Belongs to the UDP-glycosyltransferase family.</text>
</comment>
<dbReference type="Gene3D" id="3.40.50.2000">
    <property type="entry name" value="Glycogen Phosphorylase B"/>
    <property type="match status" value="2"/>
</dbReference>
<evidence type="ECO:0000313" key="3">
    <source>
        <dbReference type="Proteomes" id="UP000626092"/>
    </source>
</evidence>
<comment type="caution">
    <text evidence="2">The sequence shown here is derived from an EMBL/GenBank/DDBJ whole genome shotgun (WGS) entry which is preliminary data.</text>
</comment>
<dbReference type="OrthoDB" id="5835829at2759"/>
<dbReference type="SUPFAM" id="SSF53756">
    <property type="entry name" value="UDP-Glycosyltransferase/glycogen phosphorylase"/>
    <property type="match status" value="1"/>
</dbReference>
<name>A0A834H639_RHOSS</name>
<organism evidence="2 3">
    <name type="scientific">Rhododendron simsii</name>
    <name type="common">Sims's rhododendron</name>
    <dbReference type="NCBI Taxonomy" id="118357"/>
    <lineage>
        <taxon>Eukaryota</taxon>
        <taxon>Viridiplantae</taxon>
        <taxon>Streptophyta</taxon>
        <taxon>Embryophyta</taxon>
        <taxon>Tracheophyta</taxon>
        <taxon>Spermatophyta</taxon>
        <taxon>Magnoliopsida</taxon>
        <taxon>eudicotyledons</taxon>
        <taxon>Gunneridae</taxon>
        <taxon>Pentapetalae</taxon>
        <taxon>asterids</taxon>
        <taxon>Ericales</taxon>
        <taxon>Ericaceae</taxon>
        <taxon>Ericoideae</taxon>
        <taxon>Rhodoreae</taxon>
        <taxon>Rhododendron</taxon>
    </lineage>
</organism>
<evidence type="ECO:0000256" key="1">
    <source>
        <dbReference type="ARBA" id="ARBA00009995"/>
    </source>
</evidence>
<proteinExistence type="inferred from homology"/>
<dbReference type="PANTHER" id="PTHR11926">
    <property type="entry name" value="GLUCOSYL/GLUCURONOSYL TRANSFERASES"/>
    <property type="match status" value="1"/>
</dbReference>
<dbReference type="Proteomes" id="UP000626092">
    <property type="component" value="Unassembled WGS sequence"/>
</dbReference>
<accession>A0A834H639</accession>
<dbReference type="GO" id="GO:0080044">
    <property type="term" value="F:quercetin 7-O-glucosyltransferase activity"/>
    <property type="evidence" value="ECO:0007669"/>
    <property type="project" value="TreeGrafter"/>
</dbReference>
<evidence type="ECO:0000313" key="2">
    <source>
        <dbReference type="EMBL" id="KAF7146045.1"/>
    </source>
</evidence>
<sequence length="271" mass="30511">MPFCLDVARKLGIKGAPFFTQACAVSALYYHYNEGNLKIGNHLGTTSFSMPAMPVMEIGDLPSLIQDRDLYPVFLSQMVNQFSNFQKADWLLVNTFDKLEEEVLNWMASRWPKIKTIGPTIPSVYLDKQLEDDKYYGLSLFHPSTEACMKWLDTKEKSSVVYASFGSMATVGGSQMEELAMGLKNSNENFLWVVRASEESKLPSNIVAETSEKGLFSVLFTLYFVYGNANTTFIFLVARFCLNVSGKPGLARGLELLQPTLHSFRIIVRIF</sequence>
<reference evidence="2" key="1">
    <citation type="submission" date="2019-11" db="EMBL/GenBank/DDBJ databases">
        <authorList>
            <person name="Liu Y."/>
            <person name="Hou J."/>
            <person name="Li T.-Q."/>
            <person name="Guan C.-H."/>
            <person name="Wu X."/>
            <person name="Wu H.-Z."/>
            <person name="Ling F."/>
            <person name="Zhang R."/>
            <person name="Shi X.-G."/>
            <person name="Ren J.-P."/>
            <person name="Chen E.-F."/>
            <person name="Sun J.-M."/>
        </authorList>
    </citation>
    <scope>NUCLEOTIDE SEQUENCE</scope>
    <source>
        <strain evidence="2">Adult_tree_wgs_1</strain>
        <tissue evidence="2">Leaves</tissue>
    </source>
</reference>
<dbReference type="PANTHER" id="PTHR11926:SF1560">
    <property type="entry name" value="UDP-GLYCOSYLTRANSFERASE 74E1-RELATED"/>
    <property type="match status" value="1"/>
</dbReference>
<dbReference type="AlphaFoldDB" id="A0A834H639"/>
<protein>
    <submittedName>
        <fullName evidence="2">Uncharacterized protein</fullName>
    </submittedName>
</protein>
<dbReference type="EMBL" id="WJXA01000004">
    <property type="protein sequence ID" value="KAF7146045.1"/>
    <property type="molecule type" value="Genomic_DNA"/>
</dbReference>
<keyword evidence="3" id="KW-1185">Reference proteome</keyword>
<gene>
    <name evidence="2" type="ORF">RHSIM_Rhsim04G0101700</name>
</gene>